<dbReference type="AlphaFoldDB" id="A0A0C2XDS3"/>
<dbReference type="Gene3D" id="6.10.140.2220">
    <property type="match status" value="1"/>
</dbReference>
<evidence type="ECO:0000256" key="2">
    <source>
        <dbReference type="ARBA" id="ARBA00022771"/>
    </source>
</evidence>
<organism evidence="7 8">
    <name type="scientific">Hebeloma cylindrosporum</name>
    <dbReference type="NCBI Taxonomy" id="76867"/>
    <lineage>
        <taxon>Eukaryota</taxon>
        <taxon>Fungi</taxon>
        <taxon>Dikarya</taxon>
        <taxon>Basidiomycota</taxon>
        <taxon>Agaricomycotina</taxon>
        <taxon>Agaricomycetes</taxon>
        <taxon>Agaricomycetidae</taxon>
        <taxon>Agaricales</taxon>
        <taxon>Agaricineae</taxon>
        <taxon>Hymenogastraceae</taxon>
        <taxon>Hebeloma</taxon>
    </lineage>
</organism>
<dbReference type="PROSITE" id="PS01360">
    <property type="entry name" value="ZF_MYND_1"/>
    <property type="match status" value="1"/>
</dbReference>
<gene>
    <name evidence="7" type="ORF">M413DRAFT_449391</name>
</gene>
<dbReference type="OrthoDB" id="432970at2759"/>
<dbReference type="InterPro" id="IPR002893">
    <property type="entry name" value="Znf_MYND"/>
</dbReference>
<dbReference type="InterPro" id="IPR024119">
    <property type="entry name" value="TF_DEAF-1"/>
</dbReference>
<dbReference type="Pfam" id="PF01753">
    <property type="entry name" value="zf-MYND"/>
    <property type="match status" value="1"/>
</dbReference>
<dbReference type="HOGENOM" id="CLU_007974_0_1_1"/>
<accession>A0A0C2XDS3</accession>
<evidence type="ECO:0000256" key="4">
    <source>
        <dbReference type="PROSITE-ProRule" id="PRU00134"/>
    </source>
</evidence>
<dbReference type="EMBL" id="KN831809">
    <property type="protein sequence ID" value="KIM36063.1"/>
    <property type="molecule type" value="Genomic_DNA"/>
</dbReference>
<protein>
    <recommendedName>
        <fullName evidence="6">MYND-type domain-containing protein</fullName>
    </recommendedName>
</protein>
<dbReference type="SUPFAM" id="SSF144232">
    <property type="entry name" value="HIT/MYND zinc finger-like"/>
    <property type="match status" value="1"/>
</dbReference>
<feature type="domain" description="MYND-type" evidence="6">
    <location>
        <begin position="1180"/>
        <end position="1219"/>
    </location>
</feature>
<reference evidence="8" key="2">
    <citation type="submission" date="2015-01" db="EMBL/GenBank/DDBJ databases">
        <title>Evolutionary Origins and Diversification of the Mycorrhizal Mutualists.</title>
        <authorList>
            <consortium name="DOE Joint Genome Institute"/>
            <consortium name="Mycorrhizal Genomics Consortium"/>
            <person name="Kohler A."/>
            <person name="Kuo A."/>
            <person name="Nagy L.G."/>
            <person name="Floudas D."/>
            <person name="Copeland A."/>
            <person name="Barry K.W."/>
            <person name="Cichocki N."/>
            <person name="Veneault-Fourrey C."/>
            <person name="LaButti K."/>
            <person name="Lindquist E.A."/>
            <person name="Lipzen A."/>
            <person name="Lundell T."/>
            <person name="Morin E."/>
            <person name="Murat C."/>
            <person name="Riley R."/>
            <person name="Ohm R."/>
            <person name="Sun H."/>
            <person name="Tunlid A."/>
            <person name="Henrissat B."/>
            <person name="Grigoriev I.V."/>
            <person name="Hibbett D.S."/>
            <person name="Martin F."/>
        </authorList>
    </citation>
    <scope>NUCLEOTIDE SEQUENCE [LARGE SCALE GENOMIC DNA]</scope>
    <source>
        <strain evidence="8">h7</strain>
    </source>
</reference>
<keyword evidence="8" id="KW-1185">Reference proteome</keyword>
<sequence length="1223" mass="136399">MTHPVNWPKKTFFYPIGNTPPVCFTQDLAPEENAEILLLACGDPRSILYTVHADLAPDFRNLDITCCDWEPAILARNILLLTMITDDVSPVDAWPIFYHFFLDRNSYNILLAQCRTLVQSASDMRTWKSSKYGAHFRFCTDHSLAEIRRHWVLYLESGDLSDKDQKVLKRTFNSGMKSVLDRSVNVISALRSAGPVGVFSIHDLGPKSFRTFWTTGVTSATSASKTSPPFVNPTFVHSLSGKHFNVHYGTDPILAFHLAPVMGDIKGAQSSPTLSPNDLVASSMDQFRSWCSSFKRRLASGSKANIIIRFFVGETLAFCRALAICKELQVTNTGVYVSPWSGMQISFDPEEYGGPSTTAPLAFSVIDTSNLTDHAGLLNILIATVPLLQRRPWAVLYTNTLVVNTFDNGAPTSGLTVMTEKACGDIPTLSILLGVAPSPNLFHFTTHSNKHEVIASSITSSQSGLSQIHEPLAWRFPASVIPKSASFTHAHDYEAPQPSIACNATELAEFLFSVYLQMFAAEDQFQNLRDLGRGNSFKSSYRKQVNEHYTRASFIGLLALVRARVQTEWSIAMDRFMDLVGSDRTLLMGLHAYQDLVCELYMRNLYSLDIFDARYLERVRGPRDRFLGWNEVPPIVCIALKVPRHYLKPFEDLHPDEIMTPMLQCESGNGSFHNIHTSIQLIFGELEVSNVAGERSATIKEDPKGWEGKSPLIATFYLPSWILTVTPKETKIGLHVRDTPQSLMTLMGKLGMRLTIYSTSLSDTVHVEVLRQRPDNIGEVDRTRRLSSPALSRADDVTMKFDSFGRKATTLTIRNNIRDAEAAKSLADKAEVTIKPLADCTILASFAEHQRHFIFPFPVRGADSKLKIARKSLYLEIEAPIRPHFEDFLDLSLNPFSIYRDNEHINLHNVHYLKLDLIPALKLPSTKQKLQWLSTHMGMTLSETEKKVKDRPNQSDRGAMVNLKESIATIILKYSGLADPRDARMPFGLCNPVKGVGVYTLIFVNDIKLDVASHTVVVDACVVPLIEKIMPKVSPVLGKLSNRGLIQIVTLEDETRAWRLLLPAFAERCRTWKHLDTCEYRTEGIPAEVDGLTVSPLCGCGRGKNLGSFGNVPEWKLLHREATRVAIGPLFSFSFMEGTVAKLRETLDGKVDEKIRKTNDAETRAGGGPSSSSNSPRPQCARCGGPGKPTLQACSVCKSTKYCSKDCQKNDWRTHKLQCIRAS</sequence>
<proteinExistence type="predicted"/>
<reference evidence="7 8" key="1">
    <citation type="submission" date="2014-04" db="EMBL/GenBank/DDBJ databases">
        <authorList>
            <consortium name="DOE Joint Genome Institute"/>
            <person name="Kuo A."/>
            <person name="Gay G."/>
            <person name="Dore J."/>
            <person name="Kohler A."/>
            <person name="Nagy L.G."/>
            <person name="Floudas D."/>
            <person name="Copeland A."/>
            <person name="Barry K.W."/>
            <person name="Cichocki N."/>
            <person name="Veneault-Fourrey C."/>
            <person name="LaButti K."/>
            <person name="Lindquist E.A."/>
            <person name="Lipzen A."/>
            <person name="Lundell T."/>
            <person name="Morin E."/>
            <person name="Murat C."/>
            <person name="Sun H."/>
            <person name="Tunlid A."/>
            <person name="Henrissat B."/>
            <person name="Grigoriev I.V."/>
            <person name="Hibbett D.S."/>
            <person name="Martin F."/>
            <person name="Nordberg H.P."/>
            <person name="Cantor M.N."/>
            <person name="Hua S.X."/>
        </authorList>
    </citation>
    <scope>NUCLEOTIDE SEQUENCE [LARGE SCALE GENOMIC DNA]</scope>
    <source>
        <strain evidence="8">h7</strain>
    </source>
</reference>
<name>A0A0C2XDS3_HEBCY</name>
<dbReference type="GO" id="GO:0000981">
    <property type="term" value="F:DNA-binding transcription factor activity, RNA polymerase II-specific"/>
    <property type="evidence" value="ECO:0007669"/>
    <property type="project" value="TreeGrafter"/>
</dbReference>
<keyword evidence="3" id="KW-0862">Zinc</keyword>
<evidence type="ECO:0000313" key="7">
    <source>
        <dbReference type="EMBL" id="KIM36063.1"/>
    </source>
</evidence>
<evidence type="ECO:0000256" key="1">
    <source>
        <dbReference type="ARBA" id="ARBA00022723"/>
    </source>
</evidence>
<dbReference type="InterPro" id="IPR027974">
    <property type="entry name" value="DUF4470"/>
</dbReference>
<dbReference type="PANTHER" id="PTHR10237:SF14">
    <property type="entry name" value="MYND-TYPE DOMAIN-CONTAINING PROTEIN"/>
    <property type="match status" value="1"/>
</dbReference>
<dbReference type="STRING" id="686832.A0A0C2XDS3"/>
<dbReference type="PROSITE" id="PS50865">
    <property type="entry name" value="ZF_MYND_2"/>
    <property type="match status" value="1"/>
</dbReference>
<feature type="compositionally biased region" description="Basic and acidic residues" evidence="5">
    <location>
        <begin position="1154"/>
        <end position="1163"/>
    </location>
</feature>
<dbReference type="Pfam" id="PF14737">
    <property type="entry name" value="DUF4470"/>
    <property type="match status" value="1"/>
</dbReference>
<keyword evidence="2 4" id="KW-0863">Zinc-finger</keyword>
<evidence type="ECO:0000256" key="5">
    <source>
        <dbReference type="SAM" id="MobiDB-lite"/>
    </source>
</evidence>
<evidence type="ECO:0000256" key="3">
    <source>
        <dbReference type="ARBA" id="ARBA00022833"/>
    </source>
</evidence>
<dbReference type="Proteomes" id="UP000053424">
    <property type="component" value="Unassembled WGS sequence"/>
</dbReference>
<dbReference type="GO" id="GO:0008270">
    <property type="term" value="F:zinc ion binding"/>
    <property type="evidence" value="ECO:0007669"/>
    <property type="project" value="UniProtKB-KW"/>
</dbReference>
<evidence type="ECO:0000313" key="8">
    <source>
        <dbReference type="Proteomes" id="UP000053424"/>
    </source>
</evidence>
<feature type="region of interest" description="Disordered" evidence="5">
    <location>
        <begin position="1154"/>
        <end position="1182"/>
    </location>
</feature>
<dbReference type="GO" id="GO:0005634">
    <property type="term" value="C:nucleus"/>
    <property type="evidence" value="ECO:0007669"/>
    <property type="project" value="TreeGrafter"/>
</dbReference>
<keyword evidence="1" id="KW-0479">Metal-binding</keyword>
<evidence type="ECO:0000259" key="6">
    <source>
        <dbReference type="PROSITE" id="PS50865"/>
    </source>
</evidence>
<dbReference type="PANTHER" id="PTHR10237">
    <property type="entry name" value="DEFORMED EPIDERMAL AUTOREGULATORY FACTOR 1 HOMOLOG SUPPRESSIN"/>
    <property type="match status" value="1"/>
</dbReference>